<evidence type="ECO:0000313" key="2">
    <source>
        <dbReference type="EMBL" id="CAB4843187.1"/>
    </source>
</evidence>
<evidence type="ECO:0000256" key="1">
    <source>
        <dbReference type="SAM" id="MobiDB-lite"/>
    </source>
</evidence>
<gene>
    <name evidence="2" type="ORF">UFOPK3266_00825</name>
</gene>
<reference evidence="2" key="1">
    <citation type="submission" date="2020-05" db="EMBL/GenBank/DDBJ databases">
        <authorList>
            <person name="Chiriac C."/>
            <person name="Salcher M."/>
            <person name="Ghai R."/>
            <person name="Kavagutti S V."/>
        </authorList>
    </citation>
    <scope>NUCLEOTIDE SEQUENCE</scope>
</reference>
<organism evidence="2">
    <name type="scientific">freshwater metagenome</name>
    <dbReference type="NCBI Taxonomy" id="449393"/>
    <lineage>
        <taxon>unclassified sequences</taxon>
        <taxon>metagenomes</taxon>
        <taxon>ecological metagenomes</taxon>
    </lineage>
</organism>
<dbReference type="EMBL" id="CAFBAA010000018">
    <property type="protein sequence ID" value="CAB4843187.1"/>
    <property type="molecule type" value="Genomic_DNA"/>
</dbReference>
<proteinExistence type="predicted"/>
<name>A0A6J7BCJ0_9ZZZZ</name>
<protein>
    <submittedName>
        <fullName evidence="2">Unannotated protein</fullName>
    </submittedName>
</protein>
<accession>A0A6J7BCJ0</accession>
<dbReference type="AlphaFoldDB" id="A0A6J7BCJ0"/>
<sequence>MTAEDEPVAPGVICTFAGESEASAGGEEARVVVQVIVIQMRIDTVIRIPAAWLACGTEKRPHTKARTRSTRMDSRRMIGILSSPGNSFKKPDYS</sequence>
<feature type="region of interest" description="Disordered" evidence="1">
    <location>
        <begin position="58"/>
        <end position="94"/>
    </location>
</feature>